<dbReference type="GO" id="GO:0005634">
    <property type="term" value="C:nucleus"/>
    <property type="evidence" value="ECO:0007669"/>
    <property type="project" value="InterPro"/>
</dbReference>
<evidence type="ECO:0000313" key="1">
    <source>
        <dbReference type="EnsemblMetazoa" id="XP_024084293.1"/>
    </source>
</evidence>
<dbReference type="EnsemblMetazoa" id="XM_024228525.1">
    <property type="protein sequence ID" value="XP_024084293.1"/>
    <property type="gene ID" value="LOC106672336"/>
</dbReference>
<dbReference type="GO" id="GO:0000796">
    <property type="term" value="C:condensin complex"/>
    <property type="evidence" value="ECO:0007669"/>
    <property type="project" value="TreeGrafter"/>
</dbReference>
<sequence>MSKKDTVKKKKKPKENKEDWMDTITALTDLPTSLHKFIEDKIDFTKCDEDLLKGFFKELKTYMIKQQNILDSEASNEEKEKSNNILYALCKFVSPIFKEMQFLKGMVAMRVTGWMNVMLADANLDLRMRELLCQFSINHLQATPIYDHLHEGIYILDYLLDLTLGEANTNQREINNHIRHLMELKDFIKTTNFMGEPMDIIRSKLLKCVTSRNFLKSKEGTVWAGIILSREISHVRSLQQKIRDFLITLSKKEAGAYADIYFYGWANGDEDIKREIEENCIQDLMKRIFTLRRNGIDMGRTGKLVFSVLQNLHTLRTSKKFSEVITKLYTPLLWRYLRSANPAERCNAAEVFLDVFPLEKVGSVGNASFKDRQVKEIKDLLTDDCHIVRIIAVKGTCYHLAQSVTLLTLMDIKQFFEIIVDKLANDGSTYLVRVAVFVGISTMLEFSTTHGILFNVLPKMYLHIHDENEQVRKAFVKMLIKVRNLKDCSFSYWDIVPIEHIVARLENEGPIVGTELAKLIIPDFYKKNQTIDKTINNFKKIIKLNKEAAKNLFKHSNGVLNVHDAFAIIVTVIGVLRKILKEHTENPNTENINPEEGGEVLERRVRVKKRRRLLKNITNTSQNNSIIQENSSPQNENSGSELVPTFFKNISLLEEHEILACEYSLVIGMVSAVTILWAIFSEELIKNEKYLSDLYDLSTCAVPMLLRYYKGTLVYYYIVDFASLTPINKLNPVSTIASACISELKEITDQTPSNLTQVLISALSSWDRGLEVIDLIIEWLNHAFRQKNLNMTLDMEQNSNKKSKVRFKPVKGKPLLALTLLSHLVDDIFNLKRLLHKRRFRLYELHTYMARIKIILENRVQAGEELKEPELSDIFICKCFKYYVFTGIVLHQSEQQLENGSNTEVSSLNAHRFCIDITDWATRIIVPFLPTDLEEDGKNSVTVRCINHILENSNYIISISQTDMEHSVHYASFLSNLLNSGCPLLFIENAAKGIKELCEYAQVYISKDEYSLYKTIFPSLQSRLLEILAMSDLSTTSIKNFVEDVKGFNAALFSLLTVTYSKFPDSELFSEVYSYYIYAVIQAIAKQIIKENTVICEKKIGNHVFIVKIILNYFISKPVFLKRIFPVLDKHLILYKSEGTNLLSCVAIVYTLVHLFKAKSITSQDLEIESCLKNIYECLKAFSSAPVEDSFYTEPLDVAKNGFAVLKEAAILTSFAFNVQ</sequence>
<dbReference type="OMA" id="FLENDAM"/>
<proteinExistence type="predicted"/>
<dbReference type="AlphaFoldDB" id="A0A8I6SJA3"/>
<dbReference type="PANTHER" id="PTHR16199">
    <property type="entry name" value="CONDENSIN-2 COMPLEX SUBUNIT G2"/>
    <property type="match status" value="1"/>
</dbReference>
<protein>
    <submittedName>
        <fullName evidence="1">Uncharacterized protein</fullName>
    </submittedName>
</protein>
<dbReference type="Pfam" id="PF12422">
    <property type="entry name" value="Condensin2nSMC"/>
    <property type="match status" value="1"/>
</dbReference>
<dbReference type="GO" id="GO:0000070">
    <property type="term" value="P:mitotic sister chromatid segregation"/>
    <property type="evidence" value="ECO:0007669"/>
    <property type="project" value="TreeGrafter"/>
</dbReference>
<reference evidence="1" key="1">
    <citation type="submission" date="2022-01" db="UniProtKB">
        <authorList>
            <consortium name="EnsemblMetazoa"/>
        </authorList>
    </citation>
    <scope>IDENTIFICATION</scope>
</reference>
<dbReference type="SUPFAM" id="SSF48371">
    <property type="entry name" value="ARM repeat"/>
    <property type="match status" value="1"/>
</dbReference>
<evidence type="ECO:0000313" key="2">
    <source>
        <dbReference type="Proteomes" id="UP000494040"/>
    </source>
</evidence>
<dbReference type="Gene3D" id="1.25.10.10">
    <property type="entry name" value="Leucine-rich Repeat Variant"/>
    <property type="match status" value="1"/>
</dbReference>
<dbReference type="InterPro" id="IPR024741">
    <property type="entry name" value="Condensin2_G2"/>
</dbReference>
<dbReference type="OrthoDB" id="10062843at2759"/>
<dbReference type="InterPro" id="IPR016024">
    <property type="entry name" value="ARM-type_fold"/>
</dbReference>
<dbReference type="GeneID" id="106672336"/>
<dbReference type="InterPro" id="IPR011989">
    <property type="entry name" value="ARM-like"/>
</dbReference>
<dbReference type="RefSeq" id="XP_024084293.1">
    <property type="nucleotide sequence ID" value="XM_024228525.1"/>
</dbReference>
<accession>A0A8I6SJA3</accession>
<dbReference type="Proteomes" id="UP000494040">
    <property type="component" value="Unassembled WGS sequence"/>
</dbReference>
<organism evidence="1 2">
    <name type="scientific">Cimex lectularius</name>
    <name type="common">Bed bug</name>
    <name type="synonym">Acanthia lectularia</name>
    <dbReference type="NCBI Taxonomy" id="79782"/>
    <lineage>
        <taxon>Eukaryota</taxon>
        <taxon>Metazoa</taxon>
        <taxon>Ecdysozoa</taxon>
        <taxon>Arthropoda</taxon>
        <taxon>Hexapoda</taxon>
        <taxon>Insecta</taxon>
        <taxon>Pterygota</taxon>
        <taxon>Neoptera</taxon>
        <taxon>Paraneoptera</taxon>
        <taxon>Hemiptera</taxon>
        <taxon>Heteroptera</taxon>
        <taxon>Panheteroptera</taxon>
        <taxon>Cimicomorpha</taxon>
        <taxon>Cimicidae</taxon>
        <taxon>Cimex</taxon>
    </lineage>
</organism>
<dbReference type="PANTHER" id="PTHR16199:SF4">
    <property type="entry name" value="CONDENSIN-2 COMPLEX SUBUNIT G2"/>
    <property type="match status" value="1"/>
</dbReference>
<keyword evidence="2" id="KW-1185">Reference proteome</keyword>
<name>A0A8I6SJA3_CIMLE</name>